<keyword evidence="1" id="KW-0732">Signal</keyword>
<evidence type="ECO:0000313" key="3">
    <source>
        <dbReference type="Proteomes" id="UP000590647"/>
    </source>
</evidence>
<accession>A0A7W9GZW0</accession>
<organism evidence="2 3">
    <name type="scientific">Streptomyces caelestis</name>
    <dbReference type="NCBI Taxonomy" id="36816"/>
    <lineage>
        <taxon>Bacteria</taxon>
        <taxon>Bacillati</taxon>
        <taxon>Actinomycetota</taxon>
        <taxon>Actinomycetes</taxon>
        <taxon>Kitasatosporales</taxon>
        <taxon>Streptomycetaceae</taxon>
        <taxon>Streptomyces</taxon>
    </lineage>
</organism>
<gene>
    <name evidence="2" type="ORF">HDA41_000705</name>
</gene>
<comment type="caution">
    <text evidence="2">The sequence shown here is derived from an EMBL/GenBank/DDBJ whole genome shotgun (WGS) entry which is preliminary data.</text>
</comment>
<dbReference type="EMBL" id="JACHNE010000001">
    <property type="protein sequence ID" value="MBB5792741.1"/>
    <property type="molecule type" value="Genomic_DNA"/>
</dbReference>
<protein>
    <submittedName>
        <fullName evidence="2">ABC-type Fe3+ transport system substrate-binding protein</fullName>
    </submittedName>
</protein>
<keyword evidence="3" id="KW-1185">Reference proteome</keyword>
<dbReference type="RefSeq" id="WP_230299815.1">
    <property type="nucleotide sequence ID" value="NZ_JACHNE010000001.1"/>
</dbReference>
<sequence>MARHGGTESARDLLDPRWKGKIVSTYPNDDDAVLSLYSLIVGEYGWEWLRRFVAQDVAWVRRTQEPAARVERAARPSHWARTAC</sequence>
<dbReference type="PANTHER" id="PTHR30006:SF2">
    <property type="entry name" value="ABC TRANSPORTER SUBSTRATE-BINDING PROTEIN"/>
    <property type="match status" value="1"/>
</dbReference>
<dbReference type="Gene3D" id="3.40.190.10">
    <property type="entry name" value="Periplasmic binding protein-like II"/>
    <property type="match status" value="1"/>
</dbReference>
<dbReference type="PANTHER" id="PTHR30006">
    <property type="entry name" value="THIAMINE-BINDING PERIPLASMIC PROTEIN-RELATED"/>
    <property type="match status" value="1"/>
</dbReference>
<name>A0A7W9GZW0_9ACTN</name>
<proteinExistence type="predicted"/>
<evidence type="ECO:0000256" key="1">
    <source>
        <dbReference type="ARBA" id="ARBA00022729"/>
    </source>
</evidence>
<reference evidence="2 3" key="1">
    <citation type="submission" date="2020-08" db="EMBL/GenBank/DDBJ databases">
        <title>Sequencing the genomes of 1000 actinobacteria strains.</title>
        <authorList>
            <person name="Klenk H.-P."/>
        </authorList>
    </citation>
    <scope>NUCLEOTIDE SEQUENCE [LARGE SCALE GENOMIC DNA]</scope>
    <source>
        <strain evidence="2 3">DSM 40084</strain>
    </source>
</reference>
<dbReference type="SUPFAM" id="SSF53850">
    <property type="entry name" value="Periplasmic binding protein-like II"/>
    <property type="match status" value="1"/>
</dbReference>
<dbReference type="Proteomes" id="UP000590647">
    <property type="component" value="Unassembled WGS sequence"/>
</dbReference>
<evidence type="ECO:0000313" key="2">
    <source>
        <dbReference type="EMBL" id="MBB5792741.1"/>
    </source>
</evidence>
<dbReference type="AlphaFoldDB" id="A0A7W9GZW0"/>